<reference evidence="8" key="1">
    <citation type="journal article" date="2015" name="PLoS Genet.">
        <title>Genome Sequence and Transcriptome Analyses of Chrysochromulina tobin: Metabolic Tools for Enhanced Algal Fitness in the Prominent Order Prymnesiales (Haptophyceae).</title>
        <authorList>
            <person name="Hovde B.T."/>
            <person name="Deodato C.R."/>
            <person name="Hunsperger H.M."/>
            <person name="Ryken S.A."/>
            <person name="Yost W."/>
            <person name="Jha R.K."/>
            <person name="Patterson J."/>
            <person name="Monnat R.J. Jr."/>
            <person name="Barlow S.B."/>
            <person name="Starkenburg S.R."/>
            <person name="Cattolico R.A."/>
        </authorList>
    </citation>
    <scope>NUCLEOTIDE SEQUENCE</scope>
    <source>
        <strain evidence="8">CCMP291</strain>
    </source>
</reference>
<proteinExistence type="predicted"/>
<name>A0A0M0K713_9EUKA</name>
<evidence type="ECO:0000256" key="5">
    <source>
        <dbReference type="ARBA" id="ARBA00023273"/>
    </source>
</evidence>
<comment type="subcellular location">
    <subcellularLocation>
        <location evidence="1">Cell projection</location>
        <location evidence="1">Cilium</location>
    </subcellularLocation>
    <subcellularLocation>
        <location evidence="2">Cytoplasm</location>
    </subcellularLocation>
</comment>
<dbReference type="InterPro" id="IPR023379">
    <property type="entry name" value="BART_dom"/>
</dbReference>
<dbReference type="InterPro" id="IPR042541">
    <property type="entry name" value="BART_sf"/>
</dbReference>
<dbReference type="GO" id="GO:0005929">
    <property type="term" value="C:cilium"/>
    <property type="evidence" value="ECO:0007669"/>
    <property type="project" value="UniProtKB-SubCell"/>
</dbReference>
<dbReference type="Pfam" id="PF11527">
    <property type="entry name" value="ARL2_Bind_BART"/>
    <property type="match status" value="1"/>
</dbReference>
<dbReference type="AlphaFoldDB" id="A0A0M0K713"/>
<sequence length="195" mass="20900">MATIDVECPPGVGAGELIAITWGNSTFNVECPAGVAAGEIFTVALPDDMDAEPPSLPVLGVVVASVEAQGGDGSDGSQVLEAALKAVIDAIEDHNDPDLDELVDGSCADFADFDGEAKLEWTPMYERYVELLEDLVTQTLDSLACSPRDVFAYAQTYSPSDERSQKLIAKLLAMADFTSFCVMMRDRHEILQMFG</sequence>
<gene>
    <name evidence="7" type="ORF">Ctob_011273</name>
</gene>
<evidence type="ECO:0000313" key="8">
    <source>
        <dbReference type="Proteomes" id="UP000037460"/>
    </source>
</evidence>
<dbReference type="EMBL" id="JWZX01001169">
    <property type="protein sequence ID" value="KOO34589.1"/>
    <property type="molecule type" value="Genomic_DNA"/>
</dbReference>
<evidence type="ECO:0000259" key="6">
    <source>
        <dbReference type="Pfam" id="PF11527"/>
    </source>
</evidence>
<dbReference type="GO" id="GO:0005737">
    <property type="term" value="C:cytoplasm"/>
    <property type="evidence" value="ECO:0007669"/>
    <property type="project" value="UniProtKB-SubCell"/>
</dbReference>
<comment type="caution">
    <text evidence="7">The sequence shown here is derived from an EMBL/GenBank/DDBJ whole genome shotgun (WGS) entry which is preliminary data.</text>
</comment>
<evidence type="ECO:0000256" key="1">
    <source>
        <dbReference type="ARBA" id="ARBA00004138"/>
    </source>
</evidence>
<evidence type="ECO:0000256" key="3">
    <source>
        <dbReference type="ARBA" id="ARBA00022490"/>
    </source>
</evidence>
<keyword evidence="8" id="KW-1185">Reference proteome</keyword>
<evidence type="ECO:0000256" key="4">
    <source>
        <dbReference type="ARBA" id="ARBA00023069"/>
    </source>
</evidence>
<feature type="domain" description="BART" evidence="6">
    <location>
        <begin position="100"/>
        <end position="191"/>
    </location>
</feature>
<dbReference type="Gene3D" id="1.20.1520.10">
    <property type="entry name" value="ADP-ribosylation factor-like 2-binding protein, domain"/>
    <property type="match status" value="1"/>
</dbReference>
<evidence type="ECO:0000256" key="2">
    <source>
        <dbReference type="ARBA" id="ARBA00004496"/>
    </source>
</evidence>
<keyword evidence="4" id="KW-0969">Cilium</keyword>
<keyword evidence="3" id="KW-0963">Cytoplasm</keyword>
<keyword evidence="5" id="KW-0966">Cell projection</keyword>
<accession>A0A0M0K713</accession>
<organism evidence="7 8">
    <name type="scientific">Chrysochromulina tobinii</name>
    <dbReference type="NCBI Taxonomy" id="1460289"/>
    <lineage>
        <taxon>Eukaryota</taxon>
        <taxon>Haptista</taxon>
        <taxon>Haptophyta</taxon>
        <taxon>Prymnesiophyceae</taxon>
        <taxon>Prymnesiales</taxon>
        <taxon>Chrysochromulinaceae</taxon>
        <taxon>Chrysochromulina</taxon>
    </lineage>
</organism>
<protein>
    <recommendedName>
        <fullName evidence="6">BART domain-containing protein</fullName>
    </recommendedName>
</protein>
<dbReference type="Proteomes" id="UP000037460">
    <property type="component" value="Unassembled WGS sequence"/>
</dbReference>
<evidence type="ECO:0000313" key="7">
    <source>
        <dbReference type="EMBL" id="KOO34589.1"/>
    </source>
</evidence>